<feature type="compositionally biased region" description="Basic and acidic residues" evidence="7">
    <location>
        <begin position="84"/>
        <end position="98"/>
    </location>
</feature>
<dbReference type="OrthoDB" id="10000452at2759"/>
<feature type="domain" description="AXH" evidence="8">
    <location>
        <begin position="102"/>
        <end position="236"/>
    </location>
</feature>
<evidence type="ECO:0000256" key="6">
    <source>
        <dbReference type="ARBA" id="ARBA00023242"/>
    </source>
</evidence>
<dbReference type="GO" id="GO:0003677">
    <property type="term" value="F:DNA binding"/>
    <property type="evidence" value="ECO:0007669"/>
    <property type="project" value="UniProtKB-KW"/>
</dbReference>
<feature type="compositionally biased region" description="Pro residues" evidence="7">
    <location>
        <begin position="24"/>
        <end position="39"/>
    </location>
</feature>
<evidence type="ECO:0000259" key="8">
    <source>
        <dbReference type="PROSITE" id="PS51148"/>
    </source>
</evidence>
<dbReference type="Proteomes" id="UP000270094">
    <property type="component" value="Unassembled WGS sequence"/>
</dbReference>
<dbReference type="Pfam" id="PF08517">
    <property type="entry name" value="AXH"/>
    <property type="match status" value="1"/>
</dbReference>
<gene>
    <name evidence="9" type="ORF">SVUK_LOCUS370</name>
</gene>
<keyword evidence="3" id="KW-0805">Transcription regulation</keyword>
<evidence type="ECO:0000256" key="5">
    <source>
        <dbReference type="ARBA" id="ARBA00023163"/>
    </source>
</evidence>
<reference evidence="9 10" key="1">
    <citation type="submission" date="2018-11" db="EMBL/GenBank/DDBJ databases">
        <authorList>
            <consortium name="Pathogen Informatics"/>
        </authorList>
    </citation>
    <scope>NUCLEOTIDE SEQUENCE [LARGE SCALE GENOMIC DNA]</scope>
</reference>
<dbReference type="InterPro" id="IPR043404">
    <property type="entry name" value="ATAXIN1-like"/>
</dbReference>
<proteinExistence type="predicted"/>
<accession>A0A3P7KBR3</accession>
<evidence type="ECO:0000313" key="10">
    <source>
        <dbReference type="Proteomes" id="UP000270094"/>
    </source>
</evidence>
<evidence type="ECO:0000256" key="3">
    <source>
        <dbReference type="ARBA" id="ARBA00023015"/>
    </source>
</evidence>
<keyword evidence="4" id="KW-0238">DNA-binding</keyword>
<evidence type="ECO:0000256" key="4">
    <source>
        <dbReference type="ARBA" id="ARBA00023125"/>
    </source>
</evidence>
<dbReference type="GO" id="GO:0006355">
    <property type="term" value="P:regulation of DNA-templated transcription"/>
    <property type="evidence" value="ECO:0007669"/>
    <property type="project" value="InterPro"/>
</dbReference>
<keyword evidence="10" id="KW-1185">Reference proteome</keyword>
<dbReference type="GO" id="GO:0003723">
    <property type="term" value="F:RNA binding"/>
    <property type="evidence" value="ECO:0007669"/>
    <property type="project" value="InterPro"/>
</dbReference>
<dbReference type="GO" id="GO:0005634">
    <property type="term" value="C:nucleus"/>
    <property type="evidence" value="ECO:0007669"/>
    <property type="project" value="UniProtKB-SubCell"/>
</dbReference>
<dbReference type="SMART" id="SM00536">
    <property type="entry name" value="AXH"/>
    <property type="match status" value="1"/>
</dbReference>
<dbReference type="PANTHER" id="PTHR13392">
    <property type="entry name" value="ATAXIN 1"/>
    <property type="match status" value="1"/>
</dbReference>
<dbReference type="SUPFAM" id="SSF102031">
    <property type="entry name" value="AXH domain"/>
    <property type="match status" value="1"/>
</dbReference>
<dbReference type="PROSITE" id="PS51148">
    <property type="entry name" value="AXH"/>
    <property type="match status" value="1"/>
</dbReference>
<keyword evidence="6" id="KW-0539">Nucleus</keyword>
<protein>
    <recommendedName>
        <fullName evidence="8">AXH domain-containing protein</fullName>
    </recommendedName>
</protein>
<evidence type="ECO:0000256" key="2">
    <source>
        <dbReference type="ARBA" id="ARBA00022491"/>
    </source>
</evidence>
<sequence length="253" mass="27631">MTSSMSLPSLRQIPPTLPHVPSIPSSPAPLPARPVPRKPAPVVMTTPNISPTTSNPRSDGSFAVPQDPVMRKPSIPLSRPSTSTDEKEKMVNRPKSPEFEMGKLPVKNYVPSHFMKGTMIQMASGKLKKVEEMSSDDFLLAAPLTREFNVDASVVMEIARASTLARVKFAVGQTQYEIPAFLSLASLIHELVFNCGDVREVQIHYSLPAENSAGPSAQRTRQPIWSVASPEDVLLREESIPDFLVPSVVCPSH</sequence>
<organism evidence="9 10">
    <name type="scientific">Strongylus vulgaris</name>
    <name type="common">Blood worm</name>
    <dbReference type="NCBI Taxonomy" id="40348"/>
    <lineage>
        <taxon>Eukaryota</taxon>
        <taxon>Metazoa</taxon>
        <taxon>Ecdysozoa</taxon>
        <taxon>Nematoda</taxon>
        <taxon>Chromadorea</taxon>
        <taxon>Rhabditida</taxon>
        <taxon>Rhabditina</taxon>
        <taxon>Rhabditomorpha</taxon>
        <taxon>Strongyloidea</taxon>
        <taxon>Strongylidae</taxon>
        <taxon>Strongylus</taxon>
    </lineage>
</organism>
<name>A0A3P7KBR3_STRVU</name>
<evidence type="ECO:0000256" key="1">
    <source>
        <dbReference type="ARBA" id="ARBA00004123"/>
    </source>
</evidence>
<dbReference type="EMBL" id="UYYB01000597">
    <property type="protein sequence ID" value="VDM65372.1"/>
    <property type="molecule type" value="Genomic_DNA"/>
</dbReference>
<keyword evidence="5" id="KW-0804">Transcription</keyword>
<feature type="compositionally biased region" description="Low complexity" evidence="7">
    <location>
        <begin position="40"/>
        <end position="56"/>
    </location>
</feature>
<dbReference type="InterPro" id="IPR003652">
    <property type="entry name" value="Ataxin_AXH_dom"/>
</dbReference>
<evidence type="ECO:0000313" key="9">
    <source>
        <dbReference type="EMBL" id="VDM65372.1"/>
    </source>
</evidence>
<dbReference type="InterPro" id="IPR036096">
    <property type="entry name" value="Ataxin_AXH_dom_sf"/>
</dbReference>
<dbReference type="AlphaFoldDB" id="A0A3P7KBR3"/>
<comment type="subcellular location">
    <subcellularLocation>
        <location evidence="1">Nucleus</location>
    </subcellularLocation>
</comment>
<dbReference type="PANTHER" id="PTHR13392:SF13">
    <property type="entry name" value="AXH DOMAIN-CONTAINING PROTEIN"/>
    <property type="match status" value="1"/>
</dbReference>
<evidence type="ECO:0000256" key="7">
    <source>
        <dbReference type="SAM" id="MobiDB-lite"/>
    </source>
</evidence>
<feature type="region of interest" description="Disordered" evidence="7">
    <location>
        <begin position="1"/>
        <end position="98"/>
    </location>
</feature>
<keyword evidence="2" id="KW-0678">Repressor</keyword>